<dbReference type="EMBL" id="KN123867">
    <property type="protein sequence ID" value="KFO23000.1"/>
    <property type="molecule type" value="Genomic_DNA"/>
</dbReference>
<feature type="region of interest" description="Disordered" evidence="1">
    <location>
        <begin position="101"/>
        <end position="122"/>
    </location>
</feature>
<feature type="region of interest" description="Disordered" evidence="1">
    <location>
        <begin position="359"/>
        <end position="387"/>
    </location>
</feature>
<evidence type="ECO:0000259" key="3">
    <source>
        <dbReference type="Pfam" id="PF16564"/>
    </source>
</evidence>
<dbReference type="GO" id="GO:0005634">
    <property type="term" value="C:nucleus"/>
    <property type="evidence" value="ECO:0007669"/>
    <property type="project" value="UniProtKB-ARBA"/>
</dbReference>
<reference evidence="4 5" key="1">
    <citation type="submission" date="2013-11" db="EMBL/GenBank/DDBJ databases">
        <title>The Damaraland mole rat (Fukomys damarensis) genome and evolution of African mole rats.</title>
        <authorList>
            <person name="Gladyshev V.N."/>
            <person name="Fang X."/>
        </authorList>
    </citation>
    <scope>NUCLEOTIDE SEQUENCE [LARGE SCALE GENOMIC DNA]</scope>
    <source>
        <tissue evidence="4">Liver</tissue>
    </source>
</reference>
<feature type="domain" description="Methyl-CpG binding protein 2/3 C-terminal" evidence="2">
    <location>
        <begin position="82"/>
        <end position="166"/>
    </location>
</feature>
<evidence type="ECO:0000256" key="1">
    <source>
        <dbReference type="SAM" id="MobiDB-lite"/>
    </source>
</evidence>
<accession>A0A091CYM0</accession>
<dbReference type="AlphaFoldDB" id="A0A091CYM0"/>
<evidence type="ECO:0000313" key="5">
    <source>
        <dbReference type="Proteomes" id="UP000028990"/>
    </source>
</evidence>
<dbReference type="InterPro" id="IPR032343">
    <property type="entry name" value="MBD2/MBD3_p55-bd"/>
</dbReference>
<name>A0A091CYM0_FUKDA</name>
<feature type="compositionally biased region" description="Basic and acidic residues" evidence="1">
    <location>
        <begin position="173"/>
        <end position="187"/>
    </location>
</feature>
<protein>
    <submittedName>
        <fullName evidence="4">Putative methyl-CpG-binding domain protein 3-like 5</fullName>
    </submittedName>
</protein>
<proteinExistence type="predicted"/>
<dbReference type="InterPro" id="IPR025884">
    <property type="entry name" value="MeCpG-bd_2/3_C_dom"/>
</dbReference>
<gene>
    <name evidence="4" type="ORF">H920_15650</name>
</gene>
<organism evidence="4 5">
    <name type="scientific">Fukomys damarensis</name>
    <name type="common">Damaraland mole rat</name>
    <name type="synonym">Cryptomys damarensis</name>
    <dbReference type="NCBI Taxonomy" id="885580"/>
    <lineage>
        <taxon>Eukaryota</taxon>
        <taxon>Metazoa</taxon>
        <taxon>Chordata</taxon>
        <taxon>Craniata</taxon>
        <taxon>Vertebrata</taxon>
        <taxon>Euteleostomi</taxon>
        <taxon>Mammalia</taxon>
        <taxon>Eutheria</taxon>
        <taxon>Euarchontoglires</taxon>
        <taxon>Glires</taxon>
        <taxon>Rodentia</taxon>
        <taxon>Hystricomorpha</taxon>
        <taxon>Bathyergidae</taxon>
        <taxon>Fukomys</taxon>
    </lineage>
</organism>
<evidence type="ECO:0000259" key="2">
    <source>
        <dbReference type="Pfam" id="PF14048"/>
    </source>
</evidence>
<feature type="region of interest" description="Disordered" evidence="1">
    <location>
        <begin position="173"/>
        <end position="193"/>
    </location>
</feature>
<dbReference type="STRING" id="885580.ENSFDAP00000004107"/>
<sequence length="387" mass="41507">MISQNLQKKQQVHAPKAKRRATGGCVLPVRLTSCIFPRPVTLITAHPGNEVRYGPHEEKLQKPQQLCASWRLQALKKQGTEEEGSSPLDFTHAFQILTSGSQGGSLDQAAAESSGPSPGLSPFWKEMIPEACHLVPPSYNQQVTAADVQRQARKVKRARERLAKALRADSLAREAESLSGQEERAETQMDTGAGTAGDSQRLLCCIHSSLIHQSVLPLLRLTVYPTRRPVCPEALSQITNRSGNLNVVRRSSKECALCSSQCISSRGLSTGSLSILEAEGWLLLEDASKNSEEDAFVVLRLGLGPYCTSTLWIRGVLSASVRGRMHSPRAPVGIQVLAPPGGPRASGVGGAAEVPVQLSSPHLSAPMKAQGTSELSVQLGGPRRSSQ</sequence>
<evidence type="ECO:0000313" key="4">
    <source>
        <dbReference type="EMBL" id="KFO23000.1"/>
    </source>
</evidence>
<feature type="domain" description="Methyl-CpG-binding" evidence="3">
    <location>
        <begin position="7"/>
        <end position="76"/>
    </location>
</feature>
<dbReference type="Pfam" id="PF14048">
    <property type="entry name" value="MBD_C"/>
    <property type="match status" value="1"/>
</dbReference>
<dbReference type="Proteomes" id="UP000028990">
    <property type="component" value="Unassembled WGS sequence"/>
</dbReference>
<keyword evidence="5" id="KW-1185">Reference proteome</keyword>
<dbReference type="Pfam" id="PF16564">
    <property type="entry name" value="MBDa"/>
    <property type="match status" value="1"/>
</dbReference>